<protein>
    <submittedName>
        <fullName evidence="3">Thioesterase family protein</fullName>
        <ecNumber evidence="3">3.1.2.-</ecNumber>
    </submittedName>
</protein>
<gene>
    <name evidence="3" type="ORF">Q0590_28710</name>
</gene>
<dbReference type="EC" id="3.1.2.-" evidence="3"/>
<dbReference type="PANTHER" id="PTHR31793">
    <property type="entry name" value="4-HYDROXYBENZOYL-COA THIOESTERASE FAMILY MEMBER"/>
    <property type="match status" value="1"/>
</dbReference>
<evidence type="ECO:0000256" key="2">
    <source>
        <dbReference type="ARBA" id="ARBA00022801"/>
    </source>
</evidence>
<dbReference type="CDD" id="cd00586">
    <property type="entry name" value="4HBT"/>
    <property type="match status" value="1"/>
</dbReference>
<organism evidence="3 4">
    <name type="scientific">Rhodocytophaga aerolata</name>
    <dbReference type="NCBI Taxonomy" id="455078"/>
    <lineage>
        <taxon>Bacteria</taxon>
        <taxon>Pseudomonadati</taxon>
        <taxon>Bacteroidota</taxon>
        <taxon>Cytophagia</taxon>
        <taxon>Cytophagales</taxon>
        <taxon>Rhodocytophagaceae</taxon>
        <taxon>Rhodocytophaga</taxon>
    </lineage>
</organism>
<dbReference type="InterPro" id="IPR029069">
    <property type="entry name" value="HotDog_dom_sf"/>
</dbReference>
<proteinExistence type="inferred from homology"/>
<comment type="caution">
    <text evidence="3">The sequence shown here is derived from an EMBL/GenBank/DDBJ whole genome shotgun (WGS) entry which is preliminary data.</text>
</comment>
<name>A0ABT8RHL8_9BACT</name>
<evidence type="ECO:0000313" key="4">
    <source>
        <dbReference type="Proteomes" id="UP001168528"/>
    </source>
</evidence>
<dbReference type="NCBIfam" id="TIGR00051">
    <property type="entry name" value="YbgC/FadM family acyl-CoA thioesterase"/>
    <property type="match status" value="1"/>
</dbReference>
<dbReference type="SUPFAM" id="SSF54637">
    <property type="entry name" value="Thioesterase/thiol ester dehydrase-isomerase"/>
    <property type="match status" value="1"/>
</dbReference>
<dbReference type="EMBL" id="JAUKPO010000028">
    <property type="protein sequence ID" value="MDO1450295.1"/>
    <property type="molecule type" value="Genomic_DNA"/>
</dbReference>
<dbReference type="RefSeq" id="WP_302041097.1">
    <property type="nucleotide sequence ID" value="NZ_JAUKPO010000028.1"/>
</dbReference>
<sequence>MYTHHVQIRVCYADTDQMGYVYYGNYARYFEIARVECLRNLGFSYKELEASGIMMPVFEYNTRYMQPAQYDDLLTVKVTVHTLPKVRMVFDYEIYNEQQTLLTTGHTTLVFINRQTKRPCPAPQPLLLKLNPYFTPYA</sequence>
<accession>A0ABT8RHL8</accession>
<dbReference type="Gene3D" id="3.10.129.10">
    <property type="entry name" value="Hotdog Thioesterase"/>
    <property type="match status" value="1"/>
</dbReference>
<dbReference type="InterPro" id="IPR006684">
    <property type="entry name" value="YbgC/YbaW"/>
</dbReference>
<dbReference type="Pfam" id="PF13279">
    <property type="entry name" value="4HBT_2"/>
    <property type="match status" value="1"/>
</dbReference>
<dbReference type="Proteomes" id="UP001168528">
    <property type="component" value="Unassembled WGS sequence"/>
</dbReference>
<dbReference type="PANTHER" id="PTHR31793:SF27">
    <property type="entry name" value="NOVEL THIOESTERASE SUPERFAMILY DOMAIN AND SAPOSIN A-TYPE DOMAIN CONTAINING PROTEIN (0610012H03RIK)"/>
    <property type="match status" value="1"/>
</dbReference>
<dbReference type="GO" id="GO:0016787">
    <property type="term" value="F:hydrolase activity"/>
    <property type="evidence" value="ECO:0007669"/>
    <property type="project" value="UniProtKB-KW"/>
</dbReference>
<evidence type="ECO:0000256" key="1">
    <source>
        <dbReference type="ARBA" id="ARBA00005953"/>
    </source>
</evidence>
<dbReference type="PIRSF" id="PIRSF003230">
    <property type="entry name" value="YbgC"/>
    <property type="match status" value="1"/>
</dbReference>
<reference evidence="3" key="1">
    <citation type="submission" date="2023-07" db="EMBL/GenBank/DDBJ databases">
        <title>The genome sequence of Rhodocytophaga aerolata KACC 12507.</title>
        <authorList>
            <person name="Zhang X."/>
        </authorList>
    </citation>
    <scope>NUCLEOTIDE SEQUENCE</scope>
    <source>
        <strain evidence="3">KACC 12507</strain>
    </source>
</reference>
<keyword evidence="4" id="KW-1185">Reference proteome</keyword>
<keyword evidence="2 3" id="KW-0378">Hydrolase</keyword>
<comment type="similarity">
    <text evidence="1">Belongs to the 4-hydroxybenzoyl-CoA thioesterase family.</text>
</comment>
<evidence type="ECO:0000313" key="3">
    <source>
        <dbReference type="EMBL" id="MDO1450295.1"/>
    </source>
</evidence>
<dbReference type="InterPro" id="IPR050563">
    <property type="entry name" value="4-hydroxybenzoyl-CoA_TE"/>
</dbReference>